<protein>
    <submittedName>
        <fullName evidence="3">Prolyl-tRNA synthetase associated domain-containing protein</fullName>
    </submittedName>
</protein>
<evidence type="ECO:0000256" key="1">
    <source>
        <dbReference type="ARBA" id="ARBA00010201"/>
    </source>
</evidence>
<dbReference type="CDD" id="cd04335">
    <property type="entry name" value="PrdX_deacylase"/>
    <property type="match status" value="1"/>
</dbReference>
<name>A0A6G7VJC9_9RHOB</name>
<organism evidence="3 4">
    <name type="scientific">Pontivivens nitratireducens</name>
    <dbReference type="NCBI Taxonomy" id="2758038"/>
    <lineage>
        <taxon>Bacteria</taxon>
        <taxon>Pseudomonadati</taxon>
        <taxon>Pseudomonadota</taxon>
        <taxon>Alphaproteobacteria</taxon>
        <taxon>Rhodobacterales</taxon>
        <taxon>Paracoccaceae</taxon>
        <taxon>Pontivivens</taxon>
    </lineage>
</organism>
<dbReference type="Proteomes" id="UP000500791">
    <property type="component" value="Chromosome"/>
</dbReference>
<sequence length="183" mass="19989">MPRAQTETDLVELLDELNIPFTLTRHEALFTVEQSQAAVRDTPGAHCKNMFLKSKSGALILVTCEENRRIRIRDLERAIGVKKLSFAKPDLLLTHLGVTPGAVTPLSVVNDTQNAVRVVLDAQMMNSDTLHCHPLHNEATIAISTTDLIRVFDHTGHMAELVDFDALEQAALTATSGLAANAN</sequence>
<dbReference type="InterPro" id="IPR007214">
    <property type="entry name" value="YbaK/aa-tRNA-synth-assoc-dom"/>
</dbReference>
<dbReference type="SUPFAM" id="SSF55826">
    <property type="entry name" value="YbaK/ProRS associated domain"/>
    <property type="match status" value="1"/>
</dbReference>
<gene>
    <name evidence="3" type="ORF">G8E03_05145</name>
</gene>
<dbReference type="GO" id="GO:0002161">
    <property type="term" value="F:aminoacyl-tRNA deacylase activity"/>
    <property type="evidence" value="ECO:0007669"/>
    <property type="project" value="InterPro"/>
</dbReference>
<dbReference type="PANTHER" id="PTHR31423">
    <property type="entry name" value="YBAK DOMAIN-CONTAINING PROTEIN"/>
    <property type="match status" value="1"/>
</dbReference>
<dbReference type="InterPro" id="IPR040285">
    <property type="entry name" value="ProX/PRXD1"/>
</dbReference>
<evidence type="ECO:0000313" key="4">
    <source>
        <dbReference type="Proteomes" id="UP000500791"/>
    </source>
</evidence>
<keyword evidence="3" id="KW-0030">Aminoacyl-tRNA synthetase</keyword>
<evidence type="ECO:0000259" key="2">
    <source>
        <dbReference type="Pfam" id="PF04073"/>
    </source>
</evidence>
<evidence type="ECO:0000313" key="3">
    <source>
        <dbReference type="EMBL" id="QIK40203.1"/>
    </source>
</evidence>
<comment type="similarity">
    <text evidence="1">Belongs to the PRORSD1 family.</text>
</comment>
<reference evidence="3 4" key="1">
    <citation type="submission" date="2020-03" db="EMBL/GenBank/DDBJ databases">
        <title>Complete genome sequence of Monaibacterium sp. ALG8 with diverse plasmids.</title>
        <authorList>
            <person name="Sun C."/>
        </authorList>
    </citation>
    <scope>NUCLEOTIDE SEQUENCE [LARGE SCALE GENOMIC DNA]</scope>
    <source>
        <strain evidence="3 4">ALG8</strain>
    </source>
</reference>
<dbReference type="InterPro" id="IPR036754">
    <property type="entry name" value="YbaK/aa-tRNA-synt-asso_dom_sf"/>
</dbReference>
<dbReference type="Pfam" id="PF04073">
    <property type="entry name" value="tRNA_edit"/>
    <property type="match status" value="1"/>
</dbReference>
<dbReference type="EMBL" id="CP049811">
    <property type="protein sequence ID" value="QIK40203.1"/>
    <property type="molecule type" value="Genomic_DNA"/>
</dbReference>
<dbReference type="Gene3D" id="3.90.960.10">
    <property type="entry name" value="YbaK/aminoacyl-tRNA synthetase-associated domain"/>
    <property type="match status" value="1"/>
</dbReference>
<dbReference type="FunFam" id="3.90.960.10:FF:000005">
    <property type="entry name" value="Putative prolyl-tRNA synthetase"/>
    <property type="match status" value="1"/>
</dbReference>
<keyword evidence="4" id="KW-1185">Reference proteome</keyword>
<dbReference type="RefSeq" id="WP_166189389.1">
    <property type="nucleotide sequence ID" value="NZ_CP049811.1"/>
</dbReference>
<dbReference type="GO" id="GO:0004812">
    <property type="term" value="F:aminoacyl-tRNA ligase activity"/>
    <property type="evidence" value="ECO:0007669"/>
    <property type="project" value="UniProtKB-KW"/>
</dbReference>
<accession>A0A6G7VJC9</accession>
<keyword evidence="3" id="KW-0436">Ligase</keyword>
<dbReference type="AlphaFoldDB" id="A0A6G7VJC9"/>
<proteinExistence type="inferred from homology"/>
<dbReference type="PANTHER" id="PTHR31423:SF3">
    <property type="entry name" value="PROLYL-TRNA SYNTHETASE ASSOCIATED DOMAIN-CONTAINING PROTEIN 1-RELATED"/>
    <property type="match status" value="1"/>
</dbReference>
<feature type="domain" description="YbaK/aminoacyl-tRNA synthetase-associated" evidence="2">
    <location>
        <begin position="26"/>
        <end position="150"/>
    </location>
</feature>
<dbReference type="KEGG" id="mon:G8E03_05145"/>